<dbReference type="AlphaFoldDB" id="A0AAE2D4R2"/>
<name>A0AAE2D4R2_SCHME</name>
<organism evidence="2 3">
    <name type="scientific">Schistosoma mekongi</name>
    <name type="common">Parasitic worm</name>
    <dbReference type="NCBI Taxonomy" id="38744"/>
    <lineage>
        <taxon>Eukaryota</taxon>
        <taxon>Metazoa</taxon>
        <taxon>Spiralia</taxon>
        <taxon>Lophotrochozoa</taxon>
        <taxon>Platyhelminthes</taxon>
        <taxon>Trematoda</taxon>
        <taxon>Digenea</taxon>
        <taxon>Strigeidida</taxon>
        <taxon>Schistosomatoidea</taxon>
        <taxon>Schistosomatidae</taxon>
        <taxon>Schistosoma</taxon>
    </lineage>
</organism>
<dbReference type="InterPro" id="IPR001602">
    <property type="entry name" value="UPF0047_YjbQ-like"/>
</dbReference>
<reference evidence="2" key="2">
    <citation type="journal article" date="2023" name="Infect Dis Poverty">
        <title>Chromosome-scale genome of the human blood fluke Schistosoma mekongi and its implications for public health.</title>
        <authorList>
            <person name="Zhou M."/>
            <person name="Xu L."/>
            <person name="Xu D."/>
            <person name="Chen W."/>
            <person name="Khan J."/>
            <person name="Hu Y."/>
            <person name="Huang H."/>
            <person name="Wei H."/>
            <person name="Zhang Y."/>
            <person name="Chusongsang P."/>
            <person name="Tanasarnprasert K."/>
            <person name="Hu X."/>
            <person name="Limpanont Y."/>
            <person name="Lv Z."/>
        </authorList>
    </citation>
    <scope>NUCLEOTIDE SEQUENCE</scope>
    <source>
        <strain evidence="2">LV_2022a</strain>
    </source>
</reference>
<reference evidence="2" key="1">
    <citation type="submission" date="2022-04" db="EMBL/GenBank/DDBJ databases">
        <authorList>
            <person name="Xu L."/>
            <person name="Lv Z."/>
        </authorList>
    </citation>
    <scope>NUCLEOTIDE SEQUENCE</scope>
    <source>
        <strain evidence="2">LV_2022a</strain>
    </source>
</reference>
<dbReference type="EMBL" id="JALJAT010000003">
    <property type="protein sequence ID" value="KAK4471296.1"/>
    <property type="molecule type" value="Genomic_DNA"/>
</dbReference>
<keyword evidence="3" id="KW-1185">Reference proteome</keyword>
<sequence>MTSTSGSYWLQRIITLKKQSRGCHYVTDEIRKALPEISQLKMGILHLFIQHTSATLTINESWDPSVTVDMEMVLNHLVPESLSYKHTCEGSDDMPAHAKHALLGGPSITVPITNGQLALGTWQGIWLCEHRNSGSPRKVVATIQGCLLK</sequence>
<dbReference type="Gene3D" id="2.60.120.460">
    <property type="entry name" value="YjbQ-like"/>
    <property type="match status" value="1"/>
</dbReference>
<evidence type="ECO:0000256" key="1">
    <source>
        <dbReference type="ARBA" id="ARBA00005534"/>
    </source>
</evidence>
<evidence type="ECO:0000313" key="3">
    <source>
        <dbReference type="Proteomes" id="UP001292079"/>
    </source>
</evidence>
<comment type="similarity">
    <text evidence="1">Belongs to the UPF0047 family.</text>
</comment>
<dbReference type="PIRSF" id="PIRSF004681">
    <property type="entry name" value="UCP004681"/>
    <property type="match status" value="1"/>
</dbReference>
<protein>
    <submittedName>
        <fullName evidence="2">Uncharacterized protein</fullName>
    </submittedName>
</protein>
<gene>
    <name evidence="2" type="ORF">MN116_004736</name>
</gene>
<dbReference type="InterPro" id="IPR035917">
    <property type="entry name" value="YjbQ-like_sf"/>
</dbReference>
<dbReference type="NCBIfam" id="TIGR00149">
    <property type="entry name" value="TIGR00149_YjbQ"/>
    <property type="match status" value="1"/>
</dbReference>
<dbReference type="Pfam" id="PF01894">
    <property type="entry name" value="YjbQ"/>
    <property type="match status" value="1"/>
</dbReference>
<dbReference type="PANTHER" id="PTHR30615:SF8">
    <property type="entry name" value="UPF0047 PROTEIN C4A8.02C"/>
    <property type="match status" value="1"/>
</dbReference>
<dbReference type="Proteomes" id="UP001292079">
    <property type="component" value="Unassembled WGS sequence"/>
</dbReference>
<dbReference type="PANTHER" id="PTHR30615">
    <property type="entry name" value="UNCHARACTERIZED PROTEIN YJBQ-RELATED"/>
    <property type="match status" value="1"/>
</dbReference>
<dbReference type="SUPFAM" id="SSF111038">
    <property type="entry name" value="YjbQ-like"/>
    <property type="match status" value="1"/>
</dbReference>
<accession>A0AAE2D4R2</accession>
<proteinExistence type="inferred from homology"/>
<dbReference type="PROSITE" id="PS01314">
    <property type="entry name" value="UPF0047"/>
    <property type="match status" value="1"/>
</dbReference>
<comment type="caution">
    <text evidence="2">The sequence shown here is derived from an EMBL/GenBank/DDBJ whole genome shotgun (WGS) entry which is preliminary data.</text>
</comment>
<evidence type="ECO:0000313" key="2">
    <source>
        <dbReference type="EMBL" id="KAK4471296.1"/>
    </source>
</evidence>